<evidence type="ECO:0000313" key="2">
    <source>
        <dbReference type="Proteomes" id="UP000887116"/>
    </source>
</evidence>
<dbReference type="AlphaFoldDB" id="A0A8X6KYA8"/>
<organism evidence="1 2">
    <name type="scientific">Trichonephila clavata</name>
    <name type="common">Joro spider</name>
    <name type="synonym">Nephila clavata</name>
    <dbReference type="NCBI Taxonomy" id="2740835"/>
    <lineage>
        <taxon>Eukaryota</taxon>
        <taxon>Metazoa</taxon>
        <taxon>Ecdysozoa</taxon>
        <taxon>Arthropoda</taxon>
        <taxon>Chelicerata</taxon>
        <taxon>Arachnida</taxon>
        <taxon>Araneae</taxon>
        <taxon>Araneomorphae</taxon>
        <taxon>Entelegynae</taxon>
        <taxon>Araneoidea</taxon>
        <taxon>Nephilidae</taxon>
        <taxon>Trichonephila</taxon>
    </lineage>
</organism>
<dbReference type="EMBL" id="BMAO01023116">
    <property type="protein sequence ID" value="GFQ86778.1"/>
    <property type="molecule type" value="Genomic_DNA"/>
</dbReference>
<keyword evidence="2" id="KW-1185">Reference proteome</keyword>
<name>A0A8X6KYA8_TRICU</name>
<protein>
    <submittedName>
        <fullName evidence="1">Uncharacterized protein</fullName>
    </submittedName>
</protein>
<gene>
    <name evidence="1" type="ORF">TNCT_400871</name>
</gene>
<proteinExistence type="predicted"/>
<accession>A0A8X6KYA8</accession>
<evidence type="ECO:0000313" key="1">
    <source>
        <dbReference type="EMBL" id="GFQ86778.1"/>
    </source>
</evidence>
<dbReference type="Proteomes" id="UP000887116">
    <property type="component" value="Unassembled WGS sequence"/>
</dbReference>
<sequence length="75" mass="8489">MTSKYVLRYLGYRWDIHVTIVTVPEMIVLYDISSHSRASYFICDTLLELQCVCETSLSSSVIVITTDAMTFISTG</sequence>
<reference evidence="1" key="1">
    <citation type="submission" date="2020-07" db="EMBL/GenBank/DDBJ databases">
        <title>Multicomponent nature underlies the extraordinary mechanical properties of spider dragline silk.</title>
        <authorList>
            <person name="Kono N."/>
            <person name="Nakamura H."/>
            <person name="Mori M."/>
            <person name="Yoshida Y."/>
            <person name="Ohtoshi R."/>
            <person name="Malay A.D."/>
            <person name="Moran D.A.P."/>
            <person name="Tomita M."/>
            <person name="Numata K."/>
            <person name="Arakawa K."/>
        </authorList>
    </citation>
    <scope>NUCLEOTIDE SEQUENCE</scope>
</reference>
<comment type="caution">
    <text evidence="1">The sequence shown here is derived from an EMBL/GenBank/DDBJ whole genome shotgun (WGS) entry which is preliminary data.</text>
</comment>